<protein>
    <submittedName>
        <fullName evidence="3">Dihydroorotase family protein</fullName>
    </submittedName>
</protein>
<dbReference type="SUPFAM" id="SSF51556">
    <property type="entry name" value="Metallo-dependent hydrolases"/>
    <property type="match status" value="1"/>
</dbReference>
<dbReference type="InterPro" id="IPR006680">
    <property type="entry name" value="Amidohydro-rel"/>
</dbReference>
<name>A0A8J6J802_9FIRM</name>
<sequence length="478" mass="52736">MLDLVVKNGKVYVDGSFRECDVGIKDGKFVLVGMSGTLPEAQRTIDATGKYVIPGGIDTHVHYRDPGHWERETFEVGSRAAAAGGCTTFFEHPISMPPQWKAEILQNRLDICTGKDSPANDRHEKGVCVDFCFYGAAGGQHPEAIEPLSHAGIVAYKTFLHDAPEGREQEFEGLTSANNDQLYRVLQEVKKTGLPLAAHAEDNELVTGFIKHLREEGCQGENIAHCLSRPPIVEIEAISKMLKFAKDVGCPIELVHVSSWEAMELAKQAKAEGQKVFVETCPHYLLLDESYVEKFGAYAKCNPALRKKEEVEKLWDYVLDGTVDFIGSDHSPYLVSEKDKLDKNGNKDIFLSPAGFPGIDLRLPLMLTEAKKGRVSMERVVELLCVNPAKCFNIYPQKGTISAGADADLVIVDMGHEHTFQAKDSYSQARDTMKVFEGWRLGCSVDYTVVRGRVVVENGVVDESAAGWGQMVTPNKKG</sequence>
<dbReference type="AlphaFoldDB" id="A0A8J6J802"/>
<dbReference type="SUPFAM" id="SSF51338">
    <property type="entry name" value="Composite domain of metallo-dependent hydrolases"/>
    <property type="match status" value="1"/>
</dbReference>
<accession>A0A8J6J802</accession>
<evidence type="ECO:0000313" key="4">
    <source>
        <dbReference type="Proteomes" id="UP000628736"/>
    </source>
</evidence>
<evidence type="ECO:0000313" key="3">
    <source>
        <dbReference type="EMBL" id="MBC5721622.1"/>
    </source>
</evidence>
<gene>
    <name evidence="3" type="ORF">H8S11_02130</name>
</gene>
<dbReference type="GO" id="GO:0006145">
    <property type="term" value="P:purine nucleobase catabolic process"/>
    <property type="evidence" value="ECO:0007669"/>
    <property type="project" value="TreeGrafter"/>
</dbReference>
<dbReference type="Gene3D" id="3.20.20.140">
    <property type="entry name" value="Metal-dependent hydrolases"/>
    <property type="match status" value="1"/>
</dbReference>
<evidence type="ECO:0000256" key="1">
    <source>
        <dbReference type="ARBA" id="ARBA00008829"/>
    </source>
</evidence>
<dbReference type="FunFam" id="3.20.20.140:FF:000174">
    <property type="entry name" value="Dihydropyrimidinase-related protein 2"/>
    <property type="match status" value="1"/>
</dbReference>
<evidence type="ECO:0000259" key="2">
    <source>
        <dbReference type="Pfam" id="PF01979"/>
    </source>
</evidence>
<dbReference type="GO" id="GO:0004038">
    <property type="term" value="F:allantoinase activity"/>
    <property type="evidence" value="ECO:0007669"/>
    <property type="project" value="TreeGrafter"/>
</dbReference>
<dbReference type="RefSeq" id="WP_147572041.1">
    <property type="nucleotide sequence ID" value="NZ_JACOPO010000001.1"/>
</dbReference>
<proteinExistence type="inferred from homology"/>
<dbReference type="InterPro" id="IPR032466">
    <property type="entry name" value="Metal_Hydrolase"/>
</dbReference>
<dbReference type="GO" id="GO:0005737">
    <property type="term" value="C:cytoplasm"/>
    <property type="evidence" value="ECO:0007669"/>
    <property type="project" value="TreeGrafter"/>
</dbReference>
<reference evidence="3" key="1">
    <citation type="submission" date="2020-08" db="EMBL/GenBank/DDBJ databases">
        <title>Genome public.</title>
        <authorList>
            <person name="Liu C."/>
            <person name="Sun Q."/>
        </authorList>
    </citation>
    <scope>NUCLEOTIDE SEQUENCE</scope>
    <source>
        <strain evidence="3">NSJ-23</strain>
    </source>
</reference>
<dbReference type="PANTHER" id="PTHR43668">
    <property type="entry name" value="ALLANTOINASE"/>
    <property type="match status" value="1"/>
</dbReference>
<dbReference type="Gene3D" id="2.30.40.10">
    <property type="entry name" value="Urease, subunit C, domain 1"/>
    <property type="match status" value="1"/>
</dbReference>
<comment type="similarity">
    <text evidence="1">Belongs to the metallo-dependent hydrolases superfamily. Hydantoinase/dihydropyrimidinase family.</text>
</comment>
<organism evidence="3 4">
    <name type="scientific">Flintibacter hominis</name>
    <dbReference type="NCBI Taxonomy" id="2763048"/>
    <lineage>
        <taxon>Bacteria</taxon>
        <taxon>Bacillati</taxon>
        <taxon>Bacillota</taxon>
        <taxon>Clostridia</taxon>
        <taxon>Eubacteriales</taxon>
        <taxon>Flintibacter</taxon>
    </lineage>
</organism>
<keyword evidence="4" id="KW-1185">Reference proteome</keyword>
<dbReference type="EMBL" id="JACOPO010000001">
    <property type="protein sequence ID" value="MBC5721622.1"/>
    <property type="molecule type" value="Genomic_DNA"/>
</dbReference>
<dbReference type="InterPro" id="IPR011059">
    <property type="entry name" value="Metal-dep_hydrolase_composite"/>
</dbReference>
<feature type="domain" description="Amidohydrolase-related" evidence="2">
    <location>
        <begin position="51"/>
        <end position="455"/>
    </location>
</feature>
<dbReference type="Pfam" id="PF01979">
    <property type="entry name" value="Amidohydro_1"/>
    <property type="match status" value="1"/>
</dbReference>
<dbReference type="InterPro" id="IPR050138">
    <property type="entry name" value="DHOase/Allantoinase_Hydrolase"/>
</dbReference>
<dbReference type="Proteomes" id="UP000628736">
    <property type="component" value="Unassembled WGS sequence"/>
</dbReference>
<comment type="caution">
    <text evidence="3">The sequence shown here is derived from an EMBL/GenBank/DDBJ whole genome shotgun (WGS) entry which is preliminary data.</text>
</comment>
<dbReference type="PANTHER" id="PTHR43668:SF2">
    <property type="entry name" value="ALLANTOINASE"/>
    <property type="match status" value="1"/>
</dbReference>